<dbReference type="InParanoid" id="A0A1C7NGQ3"/>
<dbReference type="Proteomes" id="UP000093000">
    <property type="component" value="Unassembled WGS sequence"/>
</dbReference>
<keyword evidence="1" id="KW-0472">Membrane</keyword>
<feature type="transmembrane region" description="Helical" evidence="1">
    <location>
        <begin position="124"/>
        <end position="141"/>
    </location>
</feature>
<evidence type="ECO:0000313" key="2">
    <source>
        <dbReference type="EMBL" id="OBZ86564.1"/>
    </source>
</evidence>
<keyword evidence="1" id="KW-1133">Transmembrane helix</keyword>
<organism evidence="2 3">
    <name type="scientific">Choanephora cucurbitarum</name>
    <dbReference type="NCBI Taxonomy" id="101091"/>
    <lineage>
        <taxon>Eukaryota</taxon>
        <taxon>Fungi</taxon>
        <taxon>Fungi incertae sedis</taxon>
        <taxon>Mucoromycota</taxon>
        <taxon>Mucoromycotina</taxon>
        <taxon>Mucoromycetes</taxon>
        <taxon>Mucorales</taxon>
        <taxon>Mucorineae</taxon>
        <taxon>Choanephoraceae</taxon>
        <taxon>Choanephoroideae</taxon>
        <taxon>Choanephora</taxon>
    </lineage>
</organism>
<keyword evidence="1" id="KW-0812">Transmembrane</keyword>
<protein>
    <recommendedName>
        <fullName evidence="4">Transmembrane protein</fullName>
    </recommendedName>
</protein>
<evidence type="ECO:0000313" key="3">
    <source>
        <dbReference type="Proteomes" id="UP000093000"/>
    </source>
</evidence>
<keyword evidence="3" id="KW-1185">Reference proteome</keyword>
<accession>A0A1C7NGQ3</accession>
<dbReference type="AlphaFoldDB" id="A0A1C7NGQ3"/>
<reference evidence="2 3" key="1">
    <citation type="submission" date="2016-03" db="EMBL/GenBank/DDBJ databases">
        <title>Choanephora cucurbitarum.</title>
        <authorList>
            <person name="Min B."/>
            <person name="Park H."/>
            <person name="Park J.-H."/>
            <person name="Shin H.-D."/>
            <person name="Choi I.-G."/>
        </authorList>
    </citation>
    <scope>NUCLEOTIDE SEQUENCE [LARGE SCALE GENOMIC DNA]</scope>
    <source>
        <strain evidence="2 3">KUS-F28377</strain>
    </source>
</reference>
<name>A0A1C7NGQ3_9FUNG</name>
<sequence>MSYSVNYFDSPVPIPVPSPSPFPSPSPSPISTSTFSTSSFNSDVDDLIYDWHLRMSWISLLTLWIFWSLVWTFRNFLLNKKESPDLLEEVINTAVEVSQKAMMIPAINEWPQRLENAHQMVKDVLISLVCLLSINTVAHAASYDVMIVAWLITSFAIFWCVVELIIDNRLIRLVYSIIFFILGLVFIGITFRTAHF</sequence>
<comment type="caution">
    <text evidence="2">The sequence shown here is derived from an EMBL/GenBank/DDBJ whole genome shotgun (WGS) entry which is preliminary data.</text>
</comment>
<dbReference type="OrthoDB" id="2252922at2759"/>
<dbReference type="EMBL" id="LUGH01000289">
    <property type="protein sequence ID" value="OBZ86564.1"/>
    <property type="molecule type" value="Genomic_DNA"/>
</dbReference>
<evidence type="ECO:0008006" key="4">
    <source>
        <dbReference type="Google" id="ProtNLM"/>
    </source>
</evidence>
<feature type="transmembrane region" description="Helical" evidence="1">
    <location>
        <begin position="55"/>
        <end position="73"/>
    </location>
</feature>
<feature type="transmembrane region" description="Helical" evidence="1">
    <location>
        <begin position="147"/>
        <end position="166"/>
    </location>
</feature>
<gene>
    <name evidence="2" type="ORF">A0J61_05392</name>
</gene>
<evidence type="ECO:0000256" key="1">
    <source>
        <dbReference type="SAM" id="Phobius"/>
    </source>
</evidence>
<proteinExistence type="predicted"/>
<feature type="transmembrane region" description="Helical" evidence="1">
    <location>
        <begin position="173"/>
        <end position="191"/>
    </location>
</feature>